<dbReference type="InterPro" id="IPR013180">
    <property type="entry name" value="CTNNBL1_N"/>
</dbReference>
<evidence type="ECO:0000256" key="3">
    <source>
        <dbReference type="ARBA" id="ARBA00022737"/>
    </source>
</evidence>
<keyword evidence="2" id="KW-0597">Phosphoprotein</keyword>
<evidence type="ECO:0000256" key="4">
    <source>
        <dbReference type="ARBA" id="ARBA00023054"/>
    </source>
</evidence>
<proteinExistence type="predicted"/>
<dbReference type="PANTHER" id="PTHR14978">
    <property type="entry name" value="BETA-CATENIN-LIKE PROTEIN 1 NUCLEAR ASSOCIATED PROTEIN"/>
    <property type="match status" value="1"/>
</dbReference>
<protein>
    <recommendedName>
        <fullName evidence="7">Beta-catenin-like protein 1 N-terminal domain-containing protein</fullName>
    </recommendedName>
</protein>
<dbReference type="InterPro" id="IPR016024">
    <property type="entry name" value="ARM-type_fold"/>
</dbReference>
<dbReference type="Proteomes" id="UP001054857">
    <property type="component" value="Unassembled WGS sequence"/>
</dbReference>
<accession>A0AAD3HR47</accession>
<comment type="subcellular location">
    <subcellularLocation>
        <location evidence="1">Nucleus</location>
    </subcellularLocation>
</comment>
<comment type="caution">
    <text evidence="8">The sequence shown here is derived from an EMBL/GenBank/DDBJ whole genome shotgun (WGS) entry which is preliminary data.</text>
</comment>
<feature type="non-terminal residue" evidence="8">
    <location>
        <position position="1"/>
    </location>
</feature>
<evidence type="ECO:0000256" key="6">
    <source>
        <dbReference type="SAM" id="MobiDB-lite"/>
    </source>
</evidence>
<dbReference type="EMBL" id="BMAR01000035">
    <property type="protein sequence ID" value="GFR50058.1"/>
    <property type="molecule type" value="Genomic_DNA"/>
</dbReference>
<evidence type="ECO:0000313" key="8">
    <source>
        <dbReference type="EMBL" id="GFR50058.1"/>
    </source>
</evidence>
<evidence type="ECO:0000259" key="7">
    <source>
        <dbReference type="SMART" id="SM01156"/>
    </source>
</evidence>
<dbReference type="GO" id="GO:0010467">
    <property type="term" value="P:gene expression"/>
    <property type="evidence" value="ECO:0007669"/>
    <property type="project" value="UniProtKB-ARBA"/>
</dbReference>
<keyword evidence="3" id="KW-0677">Repeat</keyword>
<dbReference type="Pfam" id="PF08216">
    <property type="entry name" value="CTNNBL"/>
    <property type="match status" value="1"/>
</dbReference>
<dbReference type="PANTHER" id="PTHR14978:SF0">
    <property type="entry name" value="BETA-CATENIN-LIKE PROTEIN 1"/>
    <property type="match status" value="1"/>
</dbReference>
<organism evidence="8 9">
    <name type="scientific">Astrephomene gubernaculifera</name>
    <dbReference type="NCBI Taxonomy" id="47775"/>
    <lineage>
        <taxon>Eukaryota</taxon>
        <taxon>Viridiplantae</taxon>
        <taxon>Chlorophyta</taxon>
        <taxon>core chlorophytes</taxon>
        <taxon>Chlorophyceae</taxon>
        <taxon>CS clade</taxon>
        <taxon>Chlamydomonadales</taxon>
        <taxon>Astrephomenaceae</taxon>
        <taxon>Astrephomene</taxon>
    </lineage>
</organism>
<keyword evidence="5" id="KW-0539">Nucleus</keyword>
<evidence type="ECO:0000256" key="2">
    <source>
        <dbReference type="ARBA" id="ARBA00022553"/>
    </source>
</evidence>
<dbReference type="SUPFAM" id="SSF48371">
    <property type="entry name" value="ARM repeat"/>
    <property type="match status" value="1"/>
</dbReference>
<name>A0AAD3HR47_9CHLO</name>
<dbReference type="Gene3D" id="1.25.10.10">
    <property type="entry name" value="Leucine-rich Repeat Variant"/>
    <property type="match status" value="1"/>
</dbReference>
<keyword evidence="9" id="KW-1185">Reference proteome</keyword>
<gene>
    <name evidence="8" type="ORF">Agub_g12199</name>
</gene>
<feature type="domain" description="Beta-catenin-like protein 1 N-terminal" evidence="7">
    <location>
        <begin position="88"/>
        <end position="199"/>
    </location>
</feature>
<feature type="compositionally biased region" description="Gly residues" evidence="6">
    <location>
        <begin position="72"/>
        <end position="87"/>
    </location>
</feature>
<sequence length="572" mass="62337">MSSANGTAWVLQAALQGLSAPSGKDYIAAARFSGPKPGYVFKTGEHGLGYYLDPHQADSQHDGASGSAAGPSGSGGAGAGGSGGEGGHQQQELDPEELLRQAEEEANIDQIQVLDAKSLRRLVAGLDKKYKENMSLRLKYSEQPDRFLDSEVDLDEHIKSLMQVAGSPELYPVLLEGGCLPTLLALLAHENTDIAADVVELLAELTGADAAEEYGPEARGLVEGLVEANAPELLVQRLLGFREEAAEEEARAVHNCLAVVENMVEIQPDLSSLFVERTRLLPWLLRRLKRRDFDTNKQYASEILAILMQGSPSNQARLGAENGIDLLLTCVAQYKSRDPAPGEEEEYMQNCFDVLCACLMQPAHKSAFVKSEGVELMQLMLQSRRQCRYGALKCLDYAATRFPPPAEKLVDLGGLKQLFGLFMGKAKVKGPMGEHDVDAEVEERCVSLLASMLSQLPGGGGGGRGGSRRERLLAKFVEAEWEKTDRLMELMFRYQARVRAEEKRLAAALAEADEGEQVDEEELLLARMDAGLFTLQQCCLIFGNLWATGDVGLRRRLLGALHQKGQTLGPVR</sequence>
<reference evidence="8 9" key="1">
    <citation type="journal article" date="2021" name="Sci. Rep.">
        <title>Genome sequencing of the multicellular alga Astrephomene provides insights into convergent evolution of germ-soma differentiation.</title>
        <authorList>
            <person name="Yamashita S."/>
            <person name="Yamamoto K."/>
            <person name="Matsuzaki R."/>
            <person name="Suzuki S."/>
            <person name="Yamaguchi H."/>
            <person name="Hirooka S."/>
            <person name="Minakuchi Y."/>
            <person name="Miyagishima S."/>
            <person name="Kawachi M."/>
            <person name="Toyoda A."/>
            <person name="Nozaki H."/>
        </authorList>
    </citation>
    <scope>NUCLEOTIDE SEQUENCE [LARGE SCALE GENOMIC DNA]</scope>
    <source>
        <strain evidence="8 9">NIES-4017</strain>
    </source>
</reference>
<evidence type="ECO:0000256" key="1">
    <source>
        <dbReference type="ARBA" id="ARBA00004123"/>
    </source>
</evidence>
<dbReference type="FunFam" id="1.25.10.10:FF:001136">
    <property type="entry name" value="Beta-catenin-like protein 1"/>
    <property type="match status" value="1"/>
</dbReference>
<dbReference type="InterPro" id="IPR011989">
    <property type="entry name" value="ARM-like"/>
</dbReference>
<dbReference type="AlphaFoldDB" id="A0AAD3HR47"/>
<keyword evidence="4" id="KW-0175">Coiled coil</keyword>
<evidence type="ECO:0000256" key="5">
    <source>
        <dbReference type="ARBA" id="ARBA00023242"/>
    </source>
</evidence>
<feature type="region of interest" description="Disordered" evidence="6">
    <location>
        <begin position="51"/>
        <end position="94"/>
    </location>
</feature>
<dbReference type="GO" id="GO:0005681">
    <property type="term" value="C:spliceosomal complex"/>
    <property type="evidence" value="ECO:0007669"/>
    <property type="project" value="TreeGrafter"/>
</dbReference>
<dbReference type="InterPro" id="IPR039678">
    <property type="entry name" value="CTNNBL1"/>
</dbReference>
<evidence type="ECO:0000313" key="9">
    <source>
        <dbReference type="Proteomes" id="UP001054857"/>
    </source>
</evidence>
<dbReference type="SMART" id="SM01156">
    <property type="entry name" value="DUF1716"/>
    <property type="match status" value="1"/>
</dbReference>